<comment type="caution">
    <text evidence="1">The sequence shown here is derived from an EMBL/GenBank/DDBJ whole genome shotgun (WGS) entry which is preliminary data.</text>
</comment>
<evidence type="ECO:0000313" key="1">
    <source>
        <dbReference type="EMBL" id="GAA3974673.1"/>
    </source>
</evidence>
<evidence type="ECO:0000313" key="2">
    <source>
        <dbReference type="Proteomes" id="UP001501556"/>
    </source>
</evidence>
<organism evidence="1 2">
    <name type="scientific">Hymenobacter antarcticus</name>
    <dbReference type="NCBI Taxonomy" id="486270"/>
    <lineage>
        <taxon>Bacteria</taxon>
        <taxon>Pseudomonadati</taxon>
        <taxon>Bacteroidota</taxon>
        <taxon>Cytophagia</taxon>
        <taxon>Cytophagales</taxon>
        <taxon>Hymenobacteraceae</taxon>
        <taxon>Hymenobacter</taxon>
    </lineage>
</organism>
<dbReference type="Proteomes" id="UP001501556">
    <property type="component" value="Unassembled WGS sequence"/>
</dbReference>
<protein>
    <submittedName>
        <fullName evidence="1">Uncharacterized protein</fullName>
    </submittedName>
</protein>
<sequence>MVMAVVGLALAGAFHAHLQYTAVSGLNRTAADEQAVGLIGAIAQAIVSGFRSTFPPFGRLASYCRNTTRAVSESVYRLSGSPLLGRGAGGEVYAAAPCTLFQKPH</sequence>
<accession>A0ABP7Q0W5</accession>
<reference evidence="2" key="1">
    <citation type="journal article" date="2019" name="Int. J. Syst. Evol. Microbiol.">
        <title>The Global Catalogue of Microorganisms (GCM) 10K type strain sequencing project: providing services to taxonomists for standard genome sequencing and annotation.</title>
        <authorList>
            <consortium name="The Broad Institute Genomics Platform"/>
            <consortium name="The Broad Institute Genome Sequencing Center for Infectious Disease"/>
            <person name="Wu L."/>
            <person name="Ma J."/>
        </authorList>
    </citation>
    <scope>NUCLEOTIDE SEQUENCE [LARGE SCALE GENOMIC DNA]</scope>
    <source>
        <strain evidence="2">JCM 17217</strain>
    </source>
</reference>
<name>A0ABP7Q0W5_9BACT</name>
<proteinExistence type="predicted"/>
<gene>
    <name evidence="1" type="ORF">GCM10022407_20410</name>
</gene>
<dbReference type="EMBL" id="BAABDI010000012">
    <property type="protein sequence ID" value="GAA3974673.1"/>
    <property type="molecule type" value="Genomic_DNA"/>
</dbReference>
<keyword evidence="2" id="KW-1185">Reference proteome</keyword>